<dbReference type="KEGG" id="vvp:112920418"/>
<dbReference type="Proteomes" id="UP001652641">
    <property type="component" value="Chromosome 12"/>
</dbReference>
<dbReference type="RefSeq" id="XP_025855000.1">
    <property type="nucleotide sequence ID" value="XM_025999215.2"/>
</dbReference>
<dbReference type="CTD" id="101928603"/>
<keyword evidence="1" id="KW-1185">Reference proteome</keyword>
<dbReference type="Pfam" id="PF17822">
    <property type="entry name" value="ARMH2"/>
    <property type="match status" value="1"/>
</dbReference>
<accession>A0A3Q7TIL7</accession>
<dbReference type="GeneID" id="112920418"/>
<sequence>MAKACAYFMQFCTQIHQYFAGLYRRSQKFWNVTVKRFFIKNEEEEDIPLAETISHKEKIVVLGRLLKNESLAIEKRAQAANRMGLLSFTGGPTTGKFVAKYMKEVAHLLQNHPMAPKAKILLLQGIASWCYLNPVSQKKAKRLKFIPILVEILEDRFDSTIKSEINSNLLVKFWTCYVLSVMTCNNLPCMKELKEYTTLKYHLQILTTENWSGWPENYAEVLYFLVGFHRN</sequence>
<dbReference type="InterPro" id="IPR040268">
    <property type="entry name" value="ARMH2"/>
</dbReference>
<name>A0A3Q7TIL7_VULVU</name>
<organism evidence="1 2">
    <name type="scientific">Vulpes vulpes</name>
    <name type="common">Red fox</name>
    <dbReference type="NCBI Taxonomy" id="9627"/>
    <lineage>
        <taxon>Eukaryota</taxon>
        <taxon>Metazoa</taxon>
        <taxon>Chordata</taxon>
        <taxon>Craniata</taxon>
        <taxon>Vertebrata</taxon>
        <taxon>Euteleostomi</taxon>
        <taxon>Mammalia</taxon>
        <taxon>Eutheria</taxon>
        <taxon>Laurasiatheria</taxon>
        <taxon>Carnivora</taxon>
        <taxon>Caniformia</taxon>
        <taxon>Canidae</taxon>
        <taxon>Vulpes</taxon>
    </lineage>
</organism>
<protein>
    <submittedName>
        <fullName evidence="2">Armadillo-like helical domain-containing protein 2</fullName>
    </submittedName>
</protein>
<proteinExistence type="predicted"/>
<reference evidence="2" key="2">
    <citation type="submission" date="2025-08" db="UniProtKB">
        <authorList>
            <consortium name="RefSeq"/>
        </authorList>
    </citation>
    <scope>IDENTIFICATION</scope>
    <source>
        <tissue evidence="2">Cell line</tissue>
    </source>
</reference>
<dbReference type="PANTHER" id="PTHR37679:SF1">
    <property type="entry name" value="ARMADILLO-LIKE HELICAL DOMAIN-CONTAINING PROTEIN 2"/>
    <property type="match status" value="1"/>
</dbReference>
<gene>
    <name evidence="2" type="primary">ARMH2</name>
</gene>
<evidence type="ECO:0000313" key="1">
    <source>
        <dbReference type="Proteomes" id="UP001652641"/>
    </source>
</evidence>
<dbReference type="OMA" id="GWPENFA"/>
<evidence type="ECO:0000313" key="2">
    <source>
        <dbReference type="RefSeq" id="XP_025855000.1"/>
    </source>
</evidence>
<dbReference type="AlphaFoldDB" id="A0A3Q7TIL7"/>
<reference key="1">
    <citation type="submission" date="2019-01" db="UniProtKB">
        <authorList>
            <consortium name="RefSeq"/>
        </authorList>
    </citation>
    <scope>IDENTIFICATION</scope>
</reference>
<dbReference type="PANTHER" id="PTHR37679">
    <property type="entry name" value="ARMADILLO-LIKE HELICAL DOMAIN-CONTAINING PROTEIN 2"/>
    <property type="match status" value="1"/>
</dbReference>